<keyword evidence="3 6" id="KW-0812">Transmembrane</keyword>
<evidence type="ECO:0000313" key="8">
    <source>
        <dbReference type="Proteomes" id="UP000183375"/>
    </source>
</evidence>
<evidence type="ECO:0000256" key="6">
    <source>
        <dbReference type="SAM" id="Phobius"/>
    </source>
</evidence>
<dbReference type="GO" id="GO:0010043">
    <property type="term" value="P:response to zinc ion"/>
    <property type="evidence" value="ECO:0007669"/>
    <property type="project" value="TreeGrafter"/>
</dbReference>
<dbReference type="InterPro" id="IPR001626">
    <property type="entry name" value="ABC_TroCD"/>
</dbReference>
<evidence type="ECO:0000256" key="1">
    <source>
        <dbReference type="ARBA" id="ARBA00004141"/>
    </source>
</evidence>
<evidence type="ECO:0000256" key="3">
    <source>
        <dbReference type="ARBA" id="ARBA00022692"/>
    </source>
</evidence>
<keyword evidence="4 6" id="KW-1133">Transmembrane helix</keyword>
<accession>A0A1J5U2G2</accession>
<feature type="transmembrane region" description="Helical" evidence="6">
    <location>
        <begin position="249"/>
        <end position="267"/>
    </location>
</feature>
<reference evidence="7 8" key="1">
    <citation type="submission" date="2016-08" db="EMBL/GenBank/DDBJ databases">
        <title>New Insights into Marine Group III Euryarchaeota, from dark to light.</title>
        <authorList>
            <person name="Haro-Moreno J.M."/>
            <person name="Rodriguez-Valera F."/>
            <person name="Lopez-Garcia P."/>
            <person name="Moreira D."/>
            <person name="Martin-Cuadrado A.B."/>
        </authorList>
    </citation>
    <scope>NUCLEOTIDE SEQUENCE [LARGE SCALE GENOMIC DNA]</scope>
    <source>
        <strain evidence="7">CG-Epi4</strain>
    </source>
</reference>
<comment type="subcellular location">
    <subcellularLocation>
        <location evidence="1">Membrane</location>
        <topology evidence="1">Multi-pass membrane protein</topology>
    </subcellularLocation>
</comment>
<feature type="transmembrane region" description="Helical" evidence="6">
    <location>
        <begin position="41"/>
        <end position="60"/>
    </location>
</feature>
<feature type="transmembrane region" description="Helical" evidence="6">
    <location>
        <begin position="274"/>
        <end position="295"/>
    </location>
</feature>
<dbReference type="Gene3D" id="1.10.3470.10">
    <property type="entry name" value="ABC transporter involved in vitamin B12 uptake, BtuC"/>
    <property type="match status" value="1"/>
</dbReference>
<dbReference type="Proteomes" id="UP000183375">
    <property type="component" value="Unassembled WGS sequence"/>
</dbReference>
<dbReference type="AlphaFoldDB" id="A0A1J5U2G2"/>
<evidence type="ECO:0000256" key="2">
    <source>
        <dbReference type="ARBA" id="ARBA00008034"/>
    </source>
</evidence>
<feature type="transmembrane region" description="Helical" evidence="6">
    <location>
        <begin position="160"/>
        <end position="183"/>
    </location>
</feature>
<proteinExistence type="inferred from homology"/>
<evidence type="ECO:0000256" key="4">
    <source>
        <dbReference type="ARBA" id="ARBA00022989"/>
    </source>
</evidence>
<keyword evidence="5 6" id="KW-0472">Membrane</keyword>
<evidence type="ECO:0008006" key="9">
    <source>
        <dbReference type="Google" id="ProtNLM"/>
    </source>
</evidence>
<dbReference type="Pfam" id="PF00950">
    <property type="entry name" value="ABC-3"/>
    <property type="match status" value="1"/>
</dbReference>
<evidence type="ECO:0000256" key="5">
    <source>
        <dbReference type="ARBA" id="ARBA00023136"/>
    </source>
</evidence>
<feature type="transmembrane region" description="Helical" evidence="6">
    <location>
        <begin position="80"/>
        <end position="105"/>
    </location>
</feature>
<dbReference type="PANTHER" id="PTHR30477">
    <property type="entry name" value="ABC-TRANSPORTER METAL-BINDING PROTEIN"/>
    <property type="match status" value="1"/>
</dbReference>
<gene>
    <name evidence="7" type="ORF">BEU01_01895</name>
</gene>
<dbReference type="SUPFAM" id="SSF81345">
    <property type="entry name" value="ABC transporter involved in vitamin B12 uptake, BtuC"/>
    <property type="match status" value="1"/>
</dbReference>
<dbReference type="GO" id="GO:0055085">
    <property type="term" value="P:transmembrane transport"/>
    <property type="evidence" value="ECO:0007669"/>
    <property type="project" value="InterPro"/>
</dbReference>
<dbReference type="PANTHER" id="PTHR30477:SF0">
    <property type="entry name" value="METAL TRANSPORT SYSTEM MEMBRANE PROTEIN TM_0125-RELATED"/>
    <property type="match status" value="1"/>
</dbReference>
<comment type="similarity">
    <text evidence="2">Belongs to the ABC-3 integral membrane protein family.</text>
</comment>
<dbReference type="GO" id="GO:0043190">
    <property type="term" value="C:ATP-binding cassette (ABC) transporter complex"/>
    <property type="evidence" value="ECO:0007669"/>
    <property type="project" value="InterPro"/>
</dbReference>
<feature type="transmembrane region" description="Helical" evidence="6">
    <location>
        <begin position="117"/>
        <end position="140"/>
    </location>
</feature>
<sequence>MIDVGEIVLKLVVPFLEALAPIIPGEIFPYFFTMEMLQRSLIAALIVTLVSGFLGIFLLIRNLALLGDGLAHVSFGGVALSITFGLASELHFALFLSIISAIIIYELQVREILSGDASIAIFLTGMLALGLVSLRIWGGGVTTDVEGYLFGNLLLIDKESFNMICIVSFISLIFLFVSYKILLITSIDPLAAQVQGIPVRMTGLAFSIITAATVVSMVQVMGALLVTALLVTPSATSQLVSTSFRSSFMWSQFFGFSSVLLGLYYSAELEAGSGAMIALVSAIIFGCVAIIQFVVRPLFSPSQNLN</sequence>
<dbReference type="EMBL" id="MIYX01000023">
    <property type="protein sequence ID" value="OIR20228.1"/>
    <property type="molecule type" value="Genomic_DNA"/>
</dbReference>
<feature type="transmembrane region" description="Helical" evidence="6">
    <location>
        <begin position="12"/>
        <end position="32"/>
    </location>
</feature>
<name>A0A1J5U2G2_9ARCH</name>
<feature type="transmembrane region" description="Helical" evidence="6">
    <location>
        <begin position="204"/>
        <end position="229"/>
    </location>
</feature>
<comment type="caution">
    <text evidence="7">The sequence shown here is derived from an EMBL/GenBank/DDBJ whole genome shotgun (WGS) entry which is preliminary data.</text>
</comment>
<evidence type="ECO:0000313" key="7">
    <source>
        <dbReference type="EMBL" id="OIR20228.1"/>
    </source>
</evidence>
<dbReference type="InterPro" id="IPR037294">
    <property type="entry name" value="ABC_BtuC-like"/>
</dbReference>
<organism evidence="7 8">
    <name type="scientific">Marine Group III euryarchaeote CG-Epi4</name>
    <dbReference type="NCBI Taxonomy" id="1888998"/>
    <lineage>
        <taxon>Archaea</taxon>
        <taxon>Methanobacteriati</taxon>
        <taxon>Thermoplasmatota</taxon>
        <taxon>Thermoplasmata</taxon>
        <taxon>Candidatus Thermoprofundales</taxon>
    </lineage>
</organism>
<protein>
    <recommendedName>
        <fullName evidence="9">Metal ABC transporter permease</fullName>
    </recommendedName>
</protein>